<reference evidence="1 2" key="1">
    <citation type="journal article" date="2015" name="Genome Announc.">
        <title>Draft Genome of the Euendolithic (true boring) Cyanobacterium Mastigocoleus testarum strain BC008.</title>
        <authorList>
            <person name="Guida B.S."/>
            <person name="Garcia-Pichel F."/>
        </authorList>
    </citation>
    <scope>NUCLEOTIDE SEQUENCE [LARGE SCALE GENOMIC DNA]</scope>
    <source>
        <strain evidence="1 2">BC008</strain>
    </source>
</reference>
<name>A0A0V8A128_9CYAN</name>
<dbReference type="Proteomes" id="UP000053372">
    <property type="component" value="Unassembled WGS sequence"/>
</dbReference>
<accession>A0A0V8A128</accession>
<dbReference type="GO" id="GO:0001558">
    <property type="term" value="P:regulation of cell growth"/>
    <property type="evidence" value="ECO:0007669"/>
    <property type="project" value="InterPro"/>
</dbReference>
<dbReference type="InterPro" id="IPR037914">
    <property type="entry name" value="SpoVT-AbrB_sf"/>
</dbReference>
<dbReference type="InterPro" id="IPR031848">
    <property type="entry name" value="PrlF_antitoxin"/>
</dbReference>
<dbReference type="GO" id="GO:0003700">
    <property type="term" value="F:DNA-binding transcription factor activity"/>
    <property type="evidence" value="ECO:0007669"/>
    <property type="project" value="InterPro"/>
</dbReference>
<dbReference type="AlphaFoldDB" id="A0A0V8A128"/>
<proteinExistence type="predicted"/>
<organism evidence="1 2">
    <name type="scientific">Mastigocoleus testarum BC008</name>
    <dbReference type="NCBI Taxonomy" id="371196"/>
    <lineage>
        <taxon>Bacteria</taxon>
        <taxon>Bacillati</taxon>
        <taxon>Cyanobacteriota</taxon>
        <taxon>Cyanophyceae</taxon>
        <taxon>Nostocales</taxon>
        <taxon>Hapalosiphonaceae</taxon>
        <taxon>Mastigocoleus</taxon>
    </lineage>
</organism>
<dbReference type="Gene3D" id="2.10.260.10">
    <property type="match status" value="1"/>
</dbReference>
<protein>
    <submittedName>
        <fullName evidence="1">Regulator</fullName>
    </submittedName>
</protein>
<comment type="caution">
    <text evidence="1">The sequence shown here is derived from an EMBL/GenBank/DDBJ whole genome shotgun (WGS) entry which is preliminary data.</text>
</comment>
<dbReference type="SUPFAM" id="SSF89447">
    <property type="entry name" value="AbrB/MazE/MraZ-like"/>
    <property type="match status" value="1"/>
</dbReference>
<evidence type="ECO:0000313" key="1">
    <source>
        <dbReference type="EMBL" id="KST70483.1"/>
    </source>
</evidence>
<sequence length="110" mass="12485">MAETFNFQAESTLTDRYQTTVPESVRKALHLNKRDKIHYIIQPNGQVIMSRAQPEGEDPVLGKFLNFLAQDMSNNPQNIKAINNDLFHRTQSLVGDVDLDLDAPLSDEDE</sequence>
<gene>
    <name evidence="1" type="ORF">BC008_45155</name>
</gene>
<dbReference type="GO" id="GO:0097351">
    <property type="term" value="F:toxin sequestering activity"/>
    <property type="evidence" value="ECO:0007669"/>
    <property type="project" value="InterPro"/>
</dbReference>
<keyword evidence="2" id="KW-1185">Reference proteome</keyword>
<dbReference type="Pfam" id="PF15937">
    <property type="entry name" value="PrlF_antitoxin"/>
    <property type="match status" value="1"/>
</dbReference>
<dbReference type="RefSeq" id="WP_027845363.1">
    <property type="nucleotide sequence ID" value="NZ_LMTZ01000001.1"/>
</dbReference>
<dbReference type="EMBL" id="LMTZ01000001">
    <property type="protein sequence ID" value="KST70483.1"/>
    <property type="molecule type" value="Genomic_DNA"/>
</dbReference>
<evidence type="ECO:0000313" key="2">
    <source>
        <dbReference type="Proteomes" id="UP000053372"/>
    </source>
</evidence>
<dbReference type="NCBIfam" id="NF007429">
    <property type="entry name" value="PRK09974.1"/>
    <property type="match status" value="1"/>
</dbReference>
<dbReference type="OrthoDB" id="426345at2"/>